<feature type="domain" description="Fe-containing alcohol dehydrogenase-like C-terminal" evidence="3">
    <location>
        <begin position="192"/>
        <end position="395"/>
    </location>
</feature>
<dbReference type="RefSeq" id="WP_258498690.1">
    <property type="nucleotide sequence ID" value="NZ_JANSKA010000002.1"/>
</dbReference>
<dbReference type="Pfam" id="PF00465">
    <property type="entry name" value="Fe-ADH"/>
    <property type="match status" value="1"/>
</dbReference>
<dbReference type="EMBL" id="JANSKA010000002">
    <property type="protein sequence ID" value="MCR9036006.1"/>
    <property type="molecule type" value="Genomic_DNA"/>
</dbReference>
<protein>
    <submittedName>
        <fullName evidence="4">Iron-containing alcohol dehydrogenase</fullName>
    </submittedName>
</protein>
<keyword evidence="1" id="KW-0560">Oxidoreductase</keyword>
<dbReference type="InterPro" id="IPR044731">
    <property type="entry name" value="BDH-like"/>
</dbReference>
<evidence type="ECO:0000259" key="2">
    <source>
        <dbReference type="Pfam" id="PF00465"/>
    </source>
</evidence>
<sequence>MVNFEYLVPTKILFGKGTENEAGRLIKEFGGHKALIHWGGDYVRTTGLLDRVHKGLKDAGITYVDLDGVVPNPRLSLVKKGVELCKQEDVDFILAIGGGSAIDSSKAIAYGLANDFDLEDLFLGKVSTDKIAKIGAISTLAGTGSETSNSAVIDIDTMGPKTLKRSYNHECARPLFAIMNPELTYSLPAYQTAAPGADIMMHTMERYFTTERDVELTDEIAEGLLRTVKTMVPEALAHPTSYTARANLLLAGAKSHDGLTGLGRVGDFACHAIEHEIGAMFDVAHGAGLTAIWSSWAKYVIHVDPERFAQFAVNVWGVQNDFHDPMATGLRGIEAWDQWCHSIGMPTNLHELGVNPTDEQIQEMAEGAVEARGGDHAGNFMKLHVEDIVNILKNAR</sequence>
<name>A0ABT1Z723_9ACTN</name>
<gene>
    <name evidence="4" type="ORF">NVS32_03470</name>
</gene>
<feature type="domain" description="Alcohol dehydrogenase iron-type/glycerol dehydrogenase GldA" evidence="2">
    <location>
        <begin position="9"/>
        <end position="181"/>
    </location>
</feature>
<dbReference type="SUPFAM" id="SSF56796">
    <property type="entry name" value="Dehydroquinate synthase-like"/>
    <property type="match status" value="1"/>
</dbReference>
<dbReference type="InterPro" id="IPR056798">
    <property type="entry name" value="ADH_Fe_C"/>
</dbReference>
<reference evidence="4 5" key="1">
    <citation type="submission" date="2022-08" db="EMBL/GenBank/DDBJ databases">
        <title>Tractidigestivibacter montrealensis type strain KD21.</title>
        <authorList>
            <person name="Diop K."/>
            <person name="Richard C."/>
            <person name="Routy B."/>
        </authorList>
    </citation>
    <scope>NUCLEOTIDE SEQUENCE [LARGE SCALE GENOMIC DNA]</scope>
    <source>
        <strain evidence="4 5">KD21</strain>
    </source>
</reference>
<evidence type="ECO:0000313" key="5">
    <source>
        <dbReference type="Proteomes" id="UP001204320"/>
    </source>
</evidence>
<keyword evidence="5" id="KW-1185">Reference proteome</keyword>
<dbReference type="InterPro" id="IPR001670">
    <property type="entry name" value="ADH_Fe/GldA"/>
</dbReference>
<dbReference type="PANTHER" id="PTHR43633">
    <property type="entry name" value="ALCOHOL DEHYDROGENASE YQHD"/>
    <property type="match status" value="1"/>
</dbReference>
<evidence type="ECO:0000259" key="3">
    <source>
        <dbReference type="Pfam" id="PF25137"/>
    </source>
</evidence>
<dbReference type="Pfam" id="PF25137">
    <property type="entry name" value="ADH_Fe_C"/>
    <property type="match status" value="1"/>
</dbReference>
<evidence type="ECO:0000256" key="1">
    <source>
        <dbReference type="ARBA" id="ARBA00023002"/>
    </source>
</evidence>
<comment type="caution">
    <text evidence="4">The sequence shown here is derived from an EMBL/GenBank/DDBJ whole genome shotgun (WGS) entry which is preliminary data.</text>
</comment>
<proteinExistence type="predicted"/>
<dbReference type="CDD" id="cd08187">
    <property type="entry name" value="BDH"/>
    <property type="match status" value="1"/>
</dbReference>
<dbReference type="Gene3D" id="1.20.1090.10">
    <property type="entry name" value="Dehydroquinate synthase-like - alpha domain"/>
    <property type="match status" value="1"/>
</dbReference>
<dbReference type="Gene3D" id="3.40.50.1970">
    <property type="match status" value="1"/>
</dbReference>
<dbReference type="PANTHER" id="PTHR43633:SF1">
    <property type="entry name" value="ALCOHOL DEHYDROGENASE YQHD"/>
    <property type="match status" value="1"/>
</dbReference>
<organism evidence="4 5">
    <name type="scientific">Tractidigestivibacter montrealensis</name>
    <dbReference type="NCBI Taxonomy" id="2972466"/>
    <lineage>
        <taxon>Bacteria</taxon>
        <taxon>Bacillati</taxon>
        <taxon>Actinomycetota</taxon>
        <taxon>Coriobacteriia</taxon>
        <taxon>Coriobacteriales</taxon>
        <taxon>Atopobiaceae</taxon>
        <taxon>Tractidigestivibacter</taxon>
    </lineage>
</organism>
<evidence type="ECO:0000313" key="4">
    <source>
        <dbReference type="EMBL" id="MCR9036006.1"/>
    </source>
</evidence>
<accession>A0ABT1Z723</accession>
<dbReference type="Proteomes" id="UP001204320">
    <property type="component" value="Unassembled WGS sequence"/>
</dbReference>